<keyword evidence="6" id="KW-0106">Calcium</keyword>
<dbReference type="Gene3D" id="1.10.1400.10">
    <property type="match status" value="1"/>
</dbReference>
<dbReference type="AlphaFoldDB" id="A0A3E1P004"/>
<keyword evidence="3" id="KW-0378">Hydrolase</keyword>
<keyword evidence="6" id="KW-0479">Metal-binding</keyword>
<evidence type="ECO:0000313" key="8">
    <source>
        <dbReference type="Proteomes" id="UP000261174"/>
    </source>
</evidence>
<comment type="caution">
    <text evidence="7">The sequence shown here is derived from an EMBL/GenBank/DDBJ whole genome shotgun (WGS) entry which is preliminary data.</text>
</comment>
<dbReference type="InterPro" id="IPR002692">
    <property type="entry name" value="S45"/>
</dbReference>
<keyword evidence="4" id="KW-0865">Zymogen</keyword>
<evidence type="ECO:0000256" key="5">
    <source>
        <dbReference type="PIRSR" id="PIRSR001227-1"/>
    </source>
</evidence>
<keyword evidence="2" id="KW-0732">Signal</keyword>
<dbReference type="GO" id="GO:0017000">
    <property type="term" value="P:antibiotic biosynthetic process"/>
    <property type="evidence" value="ECO:0007669"/>
    <property type="project" value="InterPro"/>
</dbReference>
<evidence type="ECO:0000256" key="3">
    <source>
        <dbReference type="ARBA" id="ARBA00022801"/>
    </source>
</evidence>
<dbReference type="Gene3D" id="1.10.439.10">
    <property type="entry name" value="Penicillin Amidohydrolase, domain 1"/>
    <property type="match status" value="1"/>
</dbReference>
<dbReference type="RefSeq" id="WP_116854425.1">
    <property type="nucleotide sequence ID" value="NZ_QTJV01000006.1"/>
</dbReference>
<evidence type="ECO:0000256" key="1">
    <source>
        <dbReference type="ARBA" id="ARBA00006586"/>
    </source>
</evidence>
<dbReference type="InterPro" id="IPR023343">
    <property type="entry name" value="Penicillin_amidase_dom1"/>
</dbReference>
<feature type="binding site" evidence="6">
    <location>
        <position position="354"/>
    </location>
    <ligand>
        <name>Ca(2+)</name>
        <dbReference type="ChEBI" id="CHEBI:29108"/>
    </ligand>
</feature>
<dbReference type="InterPro" id="IPR043147">
    <property type="entry name" value="Penicillin_amidase_A-knob"/>
</dbReference>
<protein>
    <submittedName>
        <fullName evidence="7">Penicillin acylase family protein</fullName>
    </submittedName>
</protein>
<dbReference type="SUPFAM" id="SSF56235">
    <property type="entry name" value="N-terminal nucleophile aminohydrolases (Ntn hydrolases)"/>
    <property type="match status" value="1"/>
</dbReference>
<evidence type="ECO:0000313" key="7">
    <source>
        <dbReference type="EMBL" id="RFM33502.1"/>
    </source>
</evidence>
<dbReference type="GO" id="GO:0016811">
    <property type="term" value="F:hydrolase activity, acting on carbon-nitrogen (but not peptide) bonds, in linear amides"/>
    <property type="evidence" value="ECO:0007669"/>
    <property type="project" value="InterPro"/>
</dbReference>
<proteinExistence type="inferred from homology"/>
<comment type="similarity">
    <text evidence="1">Belongs to the peptidase S45 family.</text>
</comment>
<accession>A0A3E1P004</accession>
<dbReference type="InterPro" id="IPR043146">
    <property type="entry name" value="Penicillin_amidase_N_B-knob"/>
</dbReference>
<dbReference type="Pfam" id="PF01804">
    <property type="entry name" value="Penicil_amidase"/>
    <property type="match status" value="1"/>
</dbReference>
<evidence type="ECO:0000256" key="2">
    <source>
        <dbReference type="ARBA" id="ARBA00022729"/>
    </source>
</evidence>
<dbReference type="PANTHER" id="PTHR34218">
    <property type="entry name" value="PEPTIDASE S45 PENICILLIN AMIDASE"/>
    <property type="match status" value="1"/>
</dbReference>
<evidence type="ECO:0000256" key="4">
    <source>
        <dbReference type="ARBA" id="ARBA00023145"/>
    </source>
</evidence>
<dbReference type="GO" id="GO:0046872">
    <property type="term" value="F:metal ion binding"/>
    <property type="evidence" value="ECO:0007669"/>
    <property type="project" value="UniProtKB-KW"/>
</dbReference>
<dbReference type="InterPro" id="IPR029055">
    <property type="entry name" value="Ntn_hydrolases_N"/>
</dbReference>
<dbReference type="OrthoDB" id="9759796at2"/>
<feature type="binding site" evidence="6">
    <location>
        <position position="357"/>
    </location>
    <ligand>
        <name>Ca(2+)</name>
        <dbReference type="ChEBI" id="CHEBI:29108"/>
    </ligand>
</feature>
<dbReference type="Gene3D" id="2.30.120.10">
    <property type="match status" value="1"/>
</dbReference>
<dbReference type="PIRSF" id="PIRSF001227">
    <property type="entry name" value="Pen_acylase"/>
    <property type="match status" value="1"/>
</dbReference>
<gene>
    <name evidence="7" type="ORF">DXN04_16200</name>
</gene>
<evidence type="ECO:0000256" key="6">
    <source>
        <dbReference type="PIRSR" id="PIRSR001227-2"/>
    </source>
</evidence>
<comment type="cofactor">
    <cofactor evidence="6">
        <name>Ca(2+)</name>
        <dbReference type="ChEBI" id="CHEBI:29108"/>
    </cofactor>
    <text evidence="6">Binds 1 Ca(2+) ion per dimer.</text>
</comment>
<dbReference type="Proteomes" id="UP000261174">
    <property type="component" value="Unassembled WGS sequence"/>
</dbReference>
<dbReference type="CDD" id="cd03747">
    <property type="entry name" value="Ntn_PGA_like"/>
    <property type="match status" value="1"/>
</dbReference>
<dbReference type="PANTHER" id="PTHR34218:SF3">
    <property type="entry name" value="ACYL-HOMOSERINE LACTONE ACYLASE PVDQ"/>
    <property type="match status" value="1"/>
</dbReference>
<keyword evidence="8" id="KW-1185">Reference proteome</keyword>
<sequence length="803" mass="91371">MKRINTHAIFPLLALFILILALSQQMFSVFPIGKVLNPFSGAVQNEDDRALDATALSLGNMGLSGQVDVYFDKRKVPHIFASSTDDLFFAQGYVTAALRLWQMDFLSYASAGRLSEIFKDGYVNYDRNQRRIGMLSAAKSSLALIEKDPETFRVVSAYTKGVNAYIKKLNYRTRPFEYKLLDYDPEPWTNLKTVLLMKYVANMLSGYEEDFNMSNLMLTLGEEKFNKLFPDYTDHTAPMMPAHRQLALQQAPHIRQPAYLDYSFFSSGTVVPKSDYNPQYGSNTWAVSGKKTKSGYPILCSDPHLALTLPSIWVEMQLSAPGINAYGISIPGTPALLIGFNQNVAWGISNGADDVKDWYKLKVTDDYTKYELDGKWQDLHYAIEEIKRRGEQTVKDTIYQTVFGPVVSDKHFSEWQPDRVNYALKWELHHPSNEFRTFIKLIRATNYTDYKEAISQYSCPSLNFVFASKDNDIAANHQGKLLIKQPGEGRFIYDANTVSELTAKYIPADSLPGVLNPACNFVFSANQRPASPDYPYYYNGYYRENRAQRIRDLLERDSAFDVKKMEAMQLDNTNNFALQALPIILAKLDKNKLSSDQQQLLSRLSTWKGTYNLDDVNARLFERWWKNIRDYTWDELKGYTFSTRVPDDYILMDLIEKEPDAVYFDKQGTSARENAGEIINAAFVAAVKEYKESPARWGDVNKVNVMHMTKLPAFSRPDLPSAGFPEAINAVSANWGPSWRMIVELGPKPVAYGIFAGGQSGSLGSRHYDEFVDDWNKGQYYPITFLLSAAEGKQVQSAYWKLK</sequence>
<dbReference type="InterPro" id="IPR014395">
    <property type="entry name" value="Pen/GL7ACA/AHL_acylase"/>
</dbReference>
<name>A0A3E1P004_9BACT</name>
<dbReference type="EMBL" id="QTJV01000006">
    <property type="protein sequence ID" value="RFM33502.1"/>
    <property type="molecule type" value="Genomic_DNA"/>
</dbReference>
<feature type="active site" description="Nucleophile" evidence="5">
    <location>
        <position position="282"/>
    </location>
</feature>
<organism evidence="7 8">
    <name type="scientific">Chitinophaga silvisoli</name>
    <dbReference type="NCBI Taxonomy" id="2291814"/>
    <lineage>
        <taxon>Bacteria</taxon>
        <taxon>Pseudomonadati</taxon>
        <taxon>Bacteroidota</taxon>
        <taxon>Chitinophagia</taxon>
        <taxon>Chitinophagales</taxon>
        <taxon>Chitinophagaceae</taxon>
        <taxon>Chitinophaga</taxon>
    </lineage>
</organism>
<dbReference type="Gene3D" id="3.60.20.10">
    <property type="entry name" value="Glutamine Phosphoribosylpyrophosphate, subunit 1, domain 1"/>
    <property type="match status" value="1"/>
</dbReference>
<reference evidence="7 8" key="1">
    <citation type="submission" date="2018-08" db="EMBL/GenBank/DDBJ databases">
        <title>Chitinophaga sp. K20C18050901, a novel bacterium isolated from forest soil.</title>
        <authorList>
            <person name="Wang C."/>
        </authorList>
    </citation>
    <scope>NUCLEOTIDE SEQUENCE [LARGE SCALE GENOMIC DNA]</scope>
    <source>
        <strain evidence="7 8">K20C18050901</strain>
    </source>
</reference>